<feature type="domain" description="CheR-type methyltransferase" evidence="1">
    <location>
        <begin position="43"/>
        <end position="298"/>
    </location>
</feature>
<evidence type="ECO:0000313" key="2">
    <source>
        <dbReference type="EMBL" id="NEW09437.1"/>
    </source>
</evidence>
<dbReference type="EMBL" id="JAAIKC010000018">
    <property type="protein sequence ID" value="NEW09437.1"/>
    <property type="molecule type" value="Genomic_DNA"/>
</dbReference>
<sequence length="298" mass="34737">MANQIGAEERHLNSSIVDTSEDFEEMVEAEREALEIDLLLEGIHRLYGYDFRNYVRTSIRRRIQSRMRLEKLPTITALLERTLHDKLVAEQLIKDFSINVTEMFRDPSFFRAFRAKVVPYLRELPNIRIWHAGCSTGEEVLSIAILLEEEGLLNKTHIFATDMNAAVIDKARTRTYPLSRMQCYTKNYLQAGGSREFSTYYTTDDEHAYFAASLMRHVTFFQHNLVTDRSFNEFHVIFCRNVLIYFNLSLQNRAHELFRESLSPAGFLGLGSKESLSYVDSFQHFDVVDSVEKLYQKS</sequence>
<dbReference type="PANTHER" id="PTHR24422:SF8">
    <property type="entry name" value="CHEMOTAXIS PROTEIN"/>
    <property type="match status" value="1"/>
</dbReference>
<dbReference type="InterPro" id="IPR022641">
    <property type="entry name" value="CheR_N"/>
</dbReference>
<dbReference type="SUPFAM" id="SSF47757">
    <property type="entry name" value="Chemotaxis receptor methyltransferase CheR, N-terminal domain"/>
    <property type="match status" value="1"/>
</dbReference>
<dbReference type="InterPro" id="IPR029063">
    <property type="entry name" value="SAM-dependent_MTases_sf"/>
</dbReference>
<dbReference type="InterPro" id="IPR000780">
    <property type="entry name" value="CheR_MeTrfase"/>
</dbReference>
<dbReference type="Pfam" id="PF01739">
    <property type="entry name" value="CheR"/>
    <property type="match status" value="1"/>
</dbReference>
<dbReference type="PRINTS" id="PR00996">
    <property type="entry name" value="CHERMTFRASE"/>
</dbReference>
<dbReference type="GO" id="GO:0032259">
    <property type="term" value="P:methylation"/>
    <property type="evidence" value="ECO:0007669"/>
    <property type="project" value="UniProtKB-KW"/>
</dbReference>
<accession>A0A6G4A734</accession>
<comment type="caution">
    <text evidence="2">The sequence shown here is derived from an EMBL/GenBank/DDBJ whole genome shotgun (WGS) entry which is preliminary data.</text>
</comment>
<organism evidence="2">
    <name type="scientific">Paenibacillus sp. SYP-B3998</name>
    <dbReference type="NCBI Taxonomy" id="2678564"/>
    <lineage>
        <taxon>Bacteria</taxon>
        <taxon>Bacillati</taxon>
        <taxon>Bacillota</taxon>
        <taxon>Bacilli</taxon>
        <taxon>Bacillales</taxon>
        <taxon>Paenibacillaceae</taxon>
        <taxon>Paenibacillus</taxon>
    </lineage>
</organism>
<name>A0A6G4A734_9BACL</name>
<evidence type="ECO:0000259" key="1">
    <source>
        <dbReference type="PROSITE" id="PS50123"/>
    </source>
</evidence>
<dbReference type="InterPro" id="IPR050903">
    <property type="entry name" value="Bact_Chemotaxis_MeTrfase"/>
</dbReference>
<dbReference type="InterPro" id="IPR022642">
    <property type="entry name" value="CheR_C"/>
</dbReference>
<protein>
    <submittedName>
        <fullName evidence="2">Protein-glutamate O-methyltransferase CheR</fullName>
    </submittedName>
</protein>
<keyword evidence="2" id="KW-0489">Methyltransferase</keyword>
<keyword evidence="2" id="KW-0808">Transferase</keyword>
<dbReference type="SMART" id="SM00138">
    <property type="entry name" value="MeTrc"/>
    <property type="match status" value="1"/>
</dbReference>
<dbReference type="AlphaFoldDB" id="A0A6G4A734"/>
<dbReference type="PANTHER" id="PTHR24422">
    <property type="entry name" value="CHEMOTAXIS PROTEIN METHYLTRANSFERASE"/>
    <property type="match status" value="1"/>
</dbReference>
<dbReference type="SUPFAM" id="SSF53335">
    <property type="entry name" value="S-adenosyl-L-methionine-dependent methyltransferases"/>
    <property type="match status" value="1"/>
</dbReference>
<reference evidence="2" key="1">
    <citation type="submission" date="2020-02" db="EMBL/GenBank/DDBJ databases">
        <authorList>
            <person name="Shen X.-R."/>
            <person name="Zhang Y.-X."/>
        </authorList>
    </citation>
    <scope>NUCLEOTIDE SEQUENCE</scope>
    <source>
        <strain evidence="2">SYP-B3998</strain>
    </source>
</reference>
<gene>
    <name evidence="2" type="ORF">GK047_26195</name>
</gene>
<dbReference type="PROSITE" id="PS50123">
    <property type="entry name" value="CHER"/>
    <property type="match status" value="1"/>
</dbReference>
<dbReference type="GO" id="GO:0008757">
    <property type="term" value="F:S-adenosylmethionine-dependent methyltransferase activity"/>
    <property type="evidence" value="ECO:0007669"/>
    <property type="project" value="InterPro"/>
</dbReference>
<dbReference type="Pfam" id="PF03705">
    <property type="entry name" value="CheR_N"/>
    <property type="match status" value="1"/>
</dbReference>
<dbReference type="Gene3D" id="3.40.50.150">
    <property type="entry name" value="Vaccinia Virus protein VP39"/>
    <property type="match status" value="1"/>
</dbReference>
<proteinExistence type="predicted"/>